<keyword evidence="11" id="KW-1185">Reference proteome</keyword>
<evidence type="ECO:0000313" key="11">
    <source>
        <dbReference type="Proteomes" id="UP001164746"/>
    </source>
</evidence>
<evidence type="ECO:0000313" key="10">
    <source>
        <dbReference type="EMBL" id="WAR17101.1"/>
    </source>
</evidence>
<evidence type="ECO:0000256" key="6">
    <source>
        <dbReference type="ARBA" id="ARBA00022989"/>
    </source>
</evidence>
<dbReference type="PROSITE" id="PS00221">
    <property type="entry name" value="MIP"/>
    <property type="match status" value="1"/>
</dbReference>
<dbReference type="PRINTS" id="PR00783">
    <property type="entry name" value="MINTRINSICP"/>
</dbReference>
<keyword evidence="4" id="KW-1003">Cell membrane</keyword>
<keyword evidence="3 8" id="KW-0813">Transport</keyword>
<sequence>MVGHVSGGHMNPAVSLAMAVTLNISSIRALLYVIAQCAGAIAGSFILKGVTPPYLHGNLGVTSVNGDMSVAQGFVCEALFTFILVMSIFGCTDRHRPMFGSPAVGVGITIAAVHLAAVYWLGPVVGGVLAGLAYKHVLCPYRHNLSYEDTIKELGLYRHYTNQENVIKEI</sequence>
<feature type="transmembrane region" description="Helical" evidence="9">
    <location>
        <begin position="70"/>
        <end position="91"/>
    </location>
</feature>
<evidence type="ECO:0000256" key="2">
    <source>
        <dbReference type="ARBA" id="ARBA00006175"/>
    </source>
</evidence>
<evidence type="ECO:0000256" key="5">
    <source>
        <dbReference type="ARBA" id="ARBA00022692"/>
    </source>
</evidence>
<comment type="subcellular location">
    <subcellularLocation>
        <location evidence="1">Cell membrane</location>
        <topology evidence="1">Multi-pass membrane protein</topology>
    </subcellularLocation>
</comment>
<dbReference type="PANTHER" id="PTHR19139:SF199">
    <property type="entry name" value="MIP17260P"/>
    <property type="match status" value="1"/>
</dbReference>
<feature type="transmembrane region" description="Helical" evidence="9">
    <location>
        <begin position="29"/>
        <end position="50"/>
    </location>
</feature>
<dbReference type="InterPro" id="IPR023271">
    <property type="entry name" value="Aquaporin-like"/>
</dbReference>
<keyword evidence="5 8" id="KW-0812">Transmembrane</keyword>
<dbReference type="SUPFAM" id="SSF81338">
    <property type="entry name" value="Aquaporin-like"/>
    <property type="match status" value="1"/>
</dbReference>
<protein>
    <submittedName>
        <fullName evidence="10">AQP4-like protein</fullName>
    </submittedName>
</protein>
<organism evidence="10 11">
    <name type="scientific">Mya arenaria</name>
    <name type="common">Soft-shell clam</name>
    <dbReference type="NCBI Taxonomy" id="6604"/>
    <lineage>
        <taxon>Eukaryota</taxon>
        <taxon>Metazoa</taxon>
        <taxon>Spiralia</taxon>
        <taxon>Lophotrochozoa</taxon>
        <taxon>Mollusca</taxon>
        <taxon>Bivalvia</taxon>
        <taxon>Autobranchia</taxon>
        <taxon>Heteroconchia</taxon>
        <taxon>Euheterodonta</taxon>
        <taxon>Imparidentia</taxon>
        <taxon>Neoheterodontei</taxon>
        <taxon>Myida</taxon>
        <taxon>Myoidea</taxon>
        <taxon>Myidae</taxon>
        <taxon>Mya</taxon>
    </lineage>
</organism>
<keyword evidence="7 9" id="KW-0472">Membrane</keyword>
<evidence type="ECO:0000256" key="7">
    <source>
        <dbReference type="ARBA" id="ARBA00023136"/>
    </source>
</evidence>
<dbReference type="EMBL" id="CP111021">
    <property type="protein sequence ID" value="WAR17101.1"/>
    <property type="molecule type" value="Genomic_DNA"/>
</dbReference>
<dbReference type="InterPro" id="IPR022357">
    <property type="entry name" value="MIP_CS"/>
</dbReference>
<feature type="non-terminal residue" evidence="10">
    <location>
        <position position="170"/>
    </location>
</feature>
<gene>
    <name evidence="10" type="ORF">MAR_031695</name>
</gene>
<evidence type="ECO:0000256" key="1">
    <source>
        <dbReference type="ARBA" id="ARBA00004651"/>
    </source>
</evidence>
<dbReference type="Pfam" id="PF00230">
    <property type="entry name" value="MIP"/>
    <property type="match status" value="1"/>
</dbReference>
<dbReference type="PANTHER" id="PTHR19139">
    <property type="entry name" value="AQUAPORIN TRANSPORTER"/>
    <property type="match status" value="1"/>
</dbReference>
<dbReference type="InterPro" id="IPR034294">
    <property type="entry name" value="Aquaporin_transptr"/>
</dbReference>
<proteinExistence type="inferred from homology"/>
<dbReference type="InterPro" id="IPR000425">
    <property type="entry name" value="MIP"/>
</dbReference>
<evidence type="ECO:0000256" key="4">
    <source>
        <dbReference type="ARBA" id="ARBA00022475"/>
    </source>
</evidence>
<evidence type="ECO:0000256" key="9">
    <source>
        <dbReference type="SAM" id="Phobius"/>
    </source>
</evidence>
<name>A0ABY7F7V9_MYAAR</name>
<reference evidence="10" key="1">
    <citation type="submission" date="2022-11" db="EMBL/GenBank/DDBJ databases">
        <title>Centuries of genome instability and evolution in soft-shell clam transmissible cancer (bioRxiv).</title>
        <authorList>
            <person name="Hart S.F.M."/>
            <person name="Yonemitsu M.A."/>
            <person name="Giersch R.M."/>
            <person name="Beal B.F."/>
            <person name="Arriagada G."/>
            <person name="Davis B.W."/>
            <person name="Ostrander E.A."/>
            <person name="Goff S.P."/>
            <person name="Metzger M.J."/>
        </authorList>
    </citation>
    <scope>NUCLEOTIDE SEQUENCE</scope>
    <source>
        <strain evidence="10">MELC-2E11</strain>
        <tissue evidence="10">Siphon/mantle</tissue>
    </source>
</reference>
<feature type="transmembrane region" description="Helical" evidence="9">
    <location>
        <begin position="103"/>
        <end position="122"/>
    </location>
</feature>
<accession>A0ABY7F7V9</accession>
<evidence type="ECO:0000256" key="3">
    <source>
        <dbReference type="ARBA" id="ARBA00022448"/>
    </source>
</evidence>
<dbReference type="Gene3D" id="1.20.1080.10">
    <property type="entry name" value="Glycerol uptake facilitator protein"/>
    <property type="match status" value="1"/>
</dbReference>
<comment type="similarity">
    <text evidence="2 8">Belongs to the MIP/aquaporin (TC 1.A.8) family.</text>
</comment>
<evidence type="ECO:0000256" key="8">
    <source>
        <dbReference type="RuleBase" id="RU000477"/>
    </source>
</evidence>
<keyword evidence="6 9" id="KW-1133">Transmembrane helix</keyword>
<dbReference type="Proteomes" id="UP001164746">
    <property type="component" value="Chromosome 10"/>
</dbReference>